<feature type="compositionally biased region" description="Gly residues" evidence="1">
    <location>
        <begin position="8"/>
        <end position="24"/>
    </location>
</feature>
<organism evidence="2 3">
    <name type="scientific">Portunus trituberculatus</name>
    <name type="common">Swimming crab</name>
    <name type="synonym">Neptunus trituberculatus</name>
    <dbReference type="NCBI Taxonomy" id="210409"/>
    <lineage>
        <taxon>Eukaryota</taxon>
        <taxon>Metazoa</taxon>
        <taxon>Ecdysozoa</taxon>
        <taxon>Arthropoda</taxon>
        <taxon>Crustacea</taxon>
        <taxon>Multicrustacea</taxon>
        <taxon>Malacostraca</taxon>
        <taxon>Eumalacostraca</taxon>
        <taxon>Eucarida</taxon>
        <taxon>Decapoda</taxon>
        <taxon>Pleocyemata</taxon>
        <taxon>Brachyura</taxon>
        <taxon>Eubrachyura</taxon>
        <taxon>Portunoidea</taxon>
        <taxon>Portunidae</taxon>
        <taxon>Portuninae</taxon>
        <taxon>Portunus</taxon>
    </lineage>
</organism>
<keyword evidence="3" id="KW-1185">Reference proteome</keyword>
<protein>
    <submittedName>
        <fullName evidence="2">Uncharacterized protein</fullName>
    </submittedName>
</protein>
<evidence type="ECO:0000313" key="3">
    <source>
        <dbReference type="Proteomes" id="UP000324222"/>
    </source>
</evidence>
<dbReference type="Proteomes" id="UP000324222">
    <property type="component" value="Unassembled WGS sequence"/>
</dbReference>
<accession>A0A5B7EEQ6</accession>
<evidence type="ECO:0000256" key="1">
    <source>
        <dbReference type="SAM" id="MobiDB-lite"/>
    </source>
</evidence>
<evidence type="ECO:0000313" key="2">
    <source>
        <dbReference type="EMBL" id="MPC32721.1"/>
    </source>
</evidence>
<dbReference type="EMBL" id="VSRR010002680">
    <property type="protein sequence ID" value="MPC32721.1"/>
    <property type="molecule type" value="Genomic_DNA"/>
</dbReference>
<sequence length="77" mass="7992">MSLLAMGRGSGRGGSGSGGSGGGAASTLRGRKTRYHSITSRNNRSKPTFSSKCIVLAICSREAMFTASRPQCLLSRP</sequence>
<name>A0A5B7EEQ6_PORTR</name>
<gene>
    <name evidence="2" type="ORF">E2C01_026047</name>
</gene>
<feature type="region of interest" description="Disordered" evidence="1">
    <location>
        <begin position="1"/>
        <end position="47"/>
    </location>
</feature>
<comment type="caution">
    <text evidence="2">The sequence shown here is derived from an EMBL/GenBank/DDBJ whole genome shotgun (WGS) entry which is preliminary data.</text>
</comment>
<dbReference type="AlphaFoldDB" id="A0A5B7EEQ6"/>
<feature type="compositionally biased region" description="Polar residues" evidence="1">
    <location>
        <begin position="36"/>
        <end position="47"/>
    </location>
</feature>
<proteinExistence type="predicted"/>
<reference evidence="2 3" key="1">
    <citation type="submission" date="2019-05" db="EMBL/GenBank/DDBJ databases">
        <title>Another draft genome of Portunus trituberculatus and its Hox gene families provides insights of decapod evolution.</title>
        <authorList>
            <person name="Jeong J.-H."/>
            <person name="Song I."/>
            <person name="Kim S."/>
            <person name="Choi T."/>
            <person name="Kim D."/>
            <person name="Ryu S."/>
            <person name="Kim W."/>
        </authorList>
    </citation>
    <scope>NUCLEOTIDE SEQUENCE [LARGE SCALE GENOMIC DNA]</scope>
    <source>
        <tissue evidence="2">Muscle</tissue>
    </source>
</reference>